<accession>A0A915PUT4</accession>
<dbReference type="GO" id="GO:0006351">
    <property type="term" value="P:DNA-templated transcription"/>
    <property type="evidence" value="ECO:0007669"/>
    <property type="project" value="InterPro"/>
</dbReference>
<feature type="domain" description="DIRP" evidence="5">
    <location>
        <begin position="92"/>
        <end position="199"/>
    </location>
</feature>
<dbReference type="SMART" id="SM01135">
    <property type="entry name" value="DIRP"/>
    <property type="match status" value="1"/>
</dbReference>
<dbReference type="Proteomes" id="UP000887581">
    <property type="component" value="Unplaced"/>
</dbReference>
<dbReference type="InterPro" id="IPR033471">
    <property type="entry name" value="DIRP"/>
</dbReference>
<protein>
    <submittedName>
        <fullName evidence="7">DIRP domain-containing protein</fullName>
    </submittedName>
</protein>
<evidence type="ECO:0000256" key="4">
    <source>
        <dbReference type="SAM" id="MobiDB-lite"/>
    </source>
</evidence>
<organism evidence="6 7">
    <name type="scientific">Setaria digitata</name>
    <dbReference type="NCBI Taxonomy" id="48799"/>
    <lineage>
        <taxon>Eukaryota</taxon>
        <taxon>Metazoa</taxon>
        <taxon>Ecdysozoa</taxon>
        <taxon>Nematoda</taxon>
        <taxon>Chromadorea</taxon>
        <taxon>Rhabditida</taxon>
        <taxon>Spirurina</taxon>
        <taxon>Spiruromorpha</taxon>
        <taxon>Filarioidea</taxon>
        <taxon>Setariidae</taxon>
        <taxon>Setaria</taxon>
    </lineage>
</organism>
<proteinExistence type="inferred from homology"/>
<dbReference type="GO" id="GO:0005654">
    <property type="term" value="C:nucleoplasm"/>
    <property type="evidence" value="ECO:0007669"/>
    <property type="project" value="TreeGrafter"/>
</dbReference>
<evidence type="ECO:0000313" key="6">
    <source>
        <dbReference type="Proteomes" id="UP000887581"/>
    </source>
</evidence>
<dbReference type="Pfam" id="PF19438">
    <property type="entry name" value="LIN9_C"/>
    <property type="match status" value="1"/>
</dbReference>
<comment type="subcellular location">
    <subcellularLocation>
        <location evidence="1">Nucleus</location>
    </subcellularLocation>
</comment>
<dbReference type="InterPro" id="IPR010561">
    <property type="entry name" value="LIN-9/ALY1"/>
</dbReference>
<feature type="region of interest" description="Disordered" evidence="4">
    <location>
        <begin position="1"/>
        <end position="44"/>
    </location>
</feature>
<reference evidence="7" key="1">
    <citation type="submission" date="2022-11" db="UniProtKB">
        <authorList>
            <consortium name="WormBaseParasite"/>
        </authorList>
    </citation>
    <scope>IDENTIFICATION</scope>
</reference>
<dbReference type="PANTHER" id="PTHR21689">
    <property type="entry name" value="LIN-9"/>
    <property type="match status" value="1"/>
</dbReference>
<dbReference type="GO" id="GO:0006357">
    <property type="term" value="P:regulation of transcription by RNA polymerase II"/>
    <property type="evidence" value="ECO:0007669"/>
    <property type="project" value="TreeGrafter"/>
</dbReference>
<name>A0A915PUT4_9BILA</name>
<evidence type="ECO:0000256" key="2">
    <source>
        <dbReference type="ARBA" id="ARBA00006732"/>
    </source>
</evidence>
<keyword evidence="6" id="KW-1185">Reference proteome</keyword>
<dbReference type="AlphaFoldDB" id="A0A915PUT4"/>
<dbReference type="GO" id="GO:0017053">
    <property type="term" value="C:transcription repressor complex"/>
    <property type="evidence" value="ECO:0007669"/>
    <property type="project" value="InterPro"/>
</dbReference>
<feature type="region of interest" description="Disordered" evidence="4">
    <location>
        <begin position="277"/>
        <end position="297"/>
    </location>
</feature>
<dbReference type="PANTHER" id="PTHR21689:SF2">
    <property type="entry name" value="PROTEIN LIN-9 HOMOLOG"/>
    <property type="match status" value="1"/>
</dbReference>
<comment type="similarity">
    <text evidence="2">Belongs to the lin-9 family.</text>
</comment>
<dbReference type="WBParaSite" id="sdigi.contig339.g7571.t1">
    <property type="protein sequence ID" value="sdigi.contig339.g7571.t1"/>
    <property type="gene ID" value="sdigi.contig339.g7571"/>
</dbReference>
<dbReference type="InterPro" id="IPR045831">
    <property type="entry name" value="LIN9_C"/>
</dbReference>
<evidence type="ECO:0000313" key="7">
    <source>
        <dbReference type="WBParaSite" id="sdigi.contig339.g7571.t1"/>
    </source>
</evidence>
<evidence type="ECO:0000259" key="5">
    <source>
        <dbReference type="SMART" id="SM01135"/>
    </source>
</evidence>
<keyword evidence="3" id="KW-0539">Nucleus</keyword>
<sequence length="515" mass="58848">MPGDGESSRYHLRGPVKPPSRYADSGDESQDTPKKLTMSNGAQRDILRENATLRTARPQPSEISPTMRENLRHLKNVLKLPKARRWVYCEFFYSGVDQQLFSGDNEFVQLLHEMFPNLRTLKLCRPEWRAIRRMIGKPRRCSEAFLNEERESLETKRYRARIRQIYDGSLMNIPPGCELPLRLPPPLIIGAKIYARVRTPKDGIYAGTIDAILPASYRVVFDKEEMIPPMIIKDSEVMSAQTIELLSINYFLEQNRSAIPPSLIRFGHAGVLPKFVDASSSSRSPTGPDSARKPTRIRDEKVGNFPVRMLVILVKLSKLIEVKRTLVKSLTELNLEAEKMNMITDSYPIAFQRRYAQVVIDIETVNRQLQSYLNAISEYCNQLLPQLSELSLTSRPEALRKMCQTHAVQIVKHCNNGLNVQNKHALDLVTSLTALLLQLIKLILTNSYFPTDPSTGTTELYTSRLAYALRIVERNSETNRPVKRSCLSRLCGSAHETNPQYDVKHWERVLILVFL</sequence>
<feature type="region of interest" description="Disordered" evidence="4">
    <location>
        <begin position="49"/>
        <end position="68"/>
    </location>
</feature>
<evidence type="ECO:0000256" key="3">
    <source>
        <dbReference type="ARBA" id="ARBA00023242"/>
    </source>
</evidence>
<dbReference type="GO" id="GO:0003677">
    <property type="term" value="F:DNA binding"/>
    <property type="evidence" value="ECO:0007669"/>
    <property type="project" value="TreeGrafter"/>
</dbReference>
<dbReference type="Pfam" id="PF06584">
    <property type="entry name" value="DIRP"/>
    <property type="match status" value="1"/>
</dbReference>
<evidence type="ECO:0000256" key="1">
    <source>
        <dbReference type="ARBA" id="ARBA00004123"/>
    </source>
</evidence>
<dbReference type="GO" id="GO:0051726">
    <property type="term" value="P:regulation of cell cycle"/>
    <property type="evidence" value="ECO:0007669"/>
    <property type="project" value="TreeGrafter"/>
</dbReference>